<dbReference type="Proteomes" id="UP000324222">
    <property type="component" value="Unassembled WGS sequence"/>
</dbReference>
<proteinExistence type="predicted"/>
<gene>
    <name evidence="1" type="ORF">E2C01_034031</name>
</gene>
<keyword evidence="2" id="KW-1185">Reference proteome</keyword>
<organism evidence="1 2">
    <name type="scientific">Portunus trituberculatus</name>
    <name type="common">Swimming crab</name>
    <name type="synonym">Neptunus trituberculatus</name>
    <dbReference type="NCBI Taxonomy" id="210409"/>
    <lineage>
        <taxon>Eukaryota</taxon>
        <taxon>Metazoa</taxon>
        <taxon>Ecdysozoa</taxon>
        <taxon>Arthropoda</taxon>
        <taxon>Crustacea</taxon>
        <taxon>Multicrustacea</taxon>
        <taxon>Malacostraca</taxon>
        <taxon>Eumalacostraca</taxon>
        <taxon>Eucarida</taxon>
        <taxon>Decapoda</taxon>
        <taxon>Pleocyemata</taxon>
        <taxon>Brachyura</taxon>
        <taxon>Eubrachyura</taxon>
        <taxon>Portunoidea</taxon>
        <taxon>Portunidae</taxon>
        <taxon>Portuninae</taxon>
        <taxon>Portunus</taxon>
    </lineage>
</organism>
<dbReference type="EMBL" id="VSRR010004704">
    <property type="protein sequence ID" value="MPC40472.1"/>
    <property type="molecule type" value="Genomic_DNA"/>
</dbReference>
<evidence type="ECO:0000313" key="1">
    <source>
        <dbReference type="EMBL" id="MPC40472.1"/>
    </source>
</evidence>
<sequence>MFPVPIVFPLLARASHQTRARKPIYTCGQCKVVPVYAWRTASRYPVPVGSVVRGFVHHTLPEEAAIGTHRGSPASQV</sequence>
<evidence type="ECO:0000313" key="2">
    <source>
        <dbReference type="Proteomes" id="UP000324222"/>
    </source>
</evidence>
<name>A0A5B7F1Q8_PORTR</name>
<protein>
    <submittedName>
        <fullName evidence="1">Uncharacterized protein</fullName>
    </submittedName>
</protein>
<comment type="caution">
    <text evidence="1">The sequence shown here is derived from an EMBL/GenBank/DDBJ whole genome shotgun (WGS) entry which is preliminary data.</text>
</comment>
<dbReference type="AlphaFoldDB" id="A0A5B7F1Q8"/>
<reference evidence="1 2" key="1">
    <citation type="submission" date="2019-05" db="EMBL/GenBank/DDBJ databases">
        <title>Another draft genome of Portunus trituberculatus and its Hox gene families provides insights of decapod evolution.</title>
        <authorList>
            <person name="Jeong J.-H."/>
            <person name="Song I."/>
            <person name="Kim S."/>
            <person name="Choi T."/>
            <person name="Kim D."/>
            <person name="Ryu S."/>
            <person name="Kim W."/>
        </authorList>
    </citation>
    <scope>NUCLEOTIDE SEQUENCE [LARGE SCALE GENOMIC DNA]</scope>
    <source>
        <tissue evidence="1">Muscle</tissue>
    </source>
</reference>
<accession>A0A5B7F1Q8</accession>